<feature type="domain" description="Ketoreductase" evidence="4">
    <location>
        <begin position="18"/>
        <end position="192"/>
    </location>
</feature>
<gene>
    <name evidence="5" type="ORF">H0H81_010882</name>
</gene>
<comment type="similarity">
    <text evidence="1">Belongs to the short-chain dehydrogenases/reductases (SDR) family.</text>
</comment>
<dbReference type="PRINTS" id="PR00080">
    <property type="entry name" value="SDRFAMILY"/>
</dbReference>
<evidence type="ECO:0000313" key="5">
    <source>
        <dbReference type="EMBL" id="KAG5650833.1"/>
    </source>
</evidence>
<dbReference type="InterPro" id="IPR020904">
    <property type="entry name" value="Sc_DH/Rdtase_CS"/>
</dbReference>
<proteinExistence type="inferred from homology"/>
<dbReference type="InterPro" id="IPR057326">
    <property type="entry name" value="KR_dom"/>
</dbReference>
<dbReference type="SMART" id="SM00822">
    <property type="entry name" value="PKS_KR"/>
    <property type="match status" value="1"/>
</dbReference>
<keyword evidence="6" id="KW-1185">Reference proteome</keyword>
<evidence type="ECO:0000313" key="6">
    <source>
        <dbReference type="Proteomes" id="UP000717328"/>
    </source>
</evidence>
<dbReference type="FunFam" id="3.40.50.720:FF:000084">
    <property type="entry name" value="Short-chain dehydrogenase reductase"/>
    <property type="match status" value="1"/>
</dbReference>
<dbReference type="OrthoDB" id="294295at2759"/>
<comment type="caution">
    <text evidence="5">The sequence shown here is derived from an EMBL/GenBank/DDBJ whole genome shotgun (WGS) entry which is preliminary data.</text>
</comment>
<keyword evidence="2" id="KW-0521">NADP</keyword>
<evidence type="ECO:0000256" key="1">
    <source>
        <dbReference type="ARBA" id="ARBA00006484"/>
    </source>
</evidence>
<dbReference type="PROSITE" id="PS00061">
    <property type="entry name" value="ADH_SHORT"/>
    <property type="match status" value="1"/>
</dbReference>
<dbReference type="GO" id="GO:0016616">
    <property type="term" value="F:oxidoreductase activity, acting on the CH-OH group of donors, NAD or NADP as acceptor"/>
    <property type="evidence" value="ECO:0007669"/>
    <property type="project" value="UniProtKB-ARBA"/>
</dbReference>
<evidence type="ECO:0000256" key="3">
    <source>
        <dbReference type="ARBA" id="ARBA00023002"/>
    </source>
</evidence>
<reference evidence="5" key="1">
    <citation type="submission" date="2021-02" db="EMBL/GenBank/DDBJ databases">
        <authorList>
            <person name="Nieuwenhuis M."/>
            <person name="Van De Peppel L.J.J."/>
        </authorList>
    </citation>
    <scope>NUCLEOTIDE SEQUENCE</scope>
    <source>
        <strain evidence="5">D49</strain>
    </source>
</reference>
<dbReference type="AlphaFoldDB" id="A0A9P7KHR1"/>
<dbReference type="Proteomes" id="UP000717328">
    <property type="component" value="Unassembled WGS sequence"/>
</dbReference>
<sequence length="261" mass="27747">MDPTPAIPSPSLFNLKGQNVLITGATRGIGAACALALAEAGASICLVQRNAPEGSQPNHETLNAIRATGATAEVVHCDLDNLEAVKGLFQKALDVMNGQIHILVNCAGIQRRSPSVDFSEADWDDVLNVNLKSVWLLSQAAGRHMVPLRRGKIINFCSLLTFQGGLTVPAYASAKGALGQLTKALSNEWSPHNVQVNAICPGYIATDMNERLLADPVRLRQISERIPAGRWGDPKDFAGPVVFLASSASQYVCGELLLVDG</sequence>
<evidence type="ECO:0000259" key="4">
    <source>
        <dbReference type="SMART" id="SM00822"/>
    </source>
</evidence>
<keyword evidence="3" id="KW-0560">Oxidoreductase</keyword>
<reference evidence="5" key="2">
    <citation type="submission" date="2021-10" db="EMBL/GenBank/DDBJ databases">
        <title>Phylogenomics reveals ancestral predisposition of the termite-cultivated fungus Termitomyces towards a domesticated lifestyle.</title>
        <authorList>
            <person name="Auxier B."/>
            <person name="Grum-Grzhimaylo A."/>
            <person name="Cardenas M.E."/>
            <person name="Lodge J.D."/>
            <person name="Laessoe T."/>
            <person name="Pedersen O."/>
            <person name="Smith M.E."/>
            <person name="Kuyper T.W."/>
            <person name="Franco-Molano E.A."/>
            <person name="Baroni T.J."/>
            <person name="Aanen D.K."/>
        </authorList>
    </citation>
    <scope>NUCLEOTIDE SEQUENCE</scope>
    <source>
        <strain evidence="5">D49</strain>
    </source>
</reference>
<feature type="non-terminal residue" evidence="5">
    <location>
        <position position="261"/>
    </location>
</feature>
<dbReference type="InterPro" id="IPR002347">
    <property type="entry name" value="SDR_fam"/>
</dbReference>
<dbReference type="Pfam" id="PF13561">
    <property type="entry name" value="adh_short_C2"/>
    <property type="match status" value="1"/>
</dbReference>
<dbReference type="PRINTS" id="PR00081">
    <property type="entry name" value="GDHRDH"/>
</dbReference>
<dbReference type="EMBL" id="JABCKI010000352">
    <property type="protein sequence ID" value="KAG5650833.1"/>
    <property type="molecule type" value="Genomic_DNA"/>
</dbReference>
<dbReference type="Gene3D" id="3.40.50.720">
    <property type="entry name" value="NAD(P)-binding Rossmann-like Domain"/>
    <property type="match status" value="1"/>
</dbReference>
<evidence type="ECO:0000256" key="2">
    <source>
        <dbReference type="ARBA" id="ARBA00022857"/>
    </source>
</evidence>
<organism evidence="5 6">
    <name type="scientific">Sphagnurus paluster</name>
    <dbReference type="NCBI Taxonomy" id="117069"/>
    <lineage>
        <taxon>Eukaryota</taxon>
        <taxon>Fungi</taxon>
        <taxon>Dikarya</taxon>
        <taxon>Basidiomycota</taxon>
        <taxon>Agaricomycotina</taxon>
        <taxon>Agaricomycetes</taxon>
        <taxon>Agaricomycetidae</taxon>
        <taxon>Agaricales</taxon>
        <taxon>Tricholomatineae</taxon>
        <taxon>Lyophyllaceae</taxon>
        <taxon>Sphagnurus</taxon>
    </lineage>
</organism>
<dbReference type="PANTHER" id="PTHR42760:SF5">
    <property type="entry name" value="2-DEHYDRO-3-DEOXY-D-GLUCONATE 5-DEHYDROGENASE"/>
    <property type="match status" value="1"/>
</dbReference>
<protein>
    <recommendedName>
        <fullName evidence="4">Ketoreductase domain-containing protein</fullName>
    </recommendedName>
</protein>
<dbReference type="SUPFAM" id="SSF51735">
    <property type="entry name" value="NAD(P)-binding Rossmann-fold domains"/>
    <property type="match status" value="1"/>
</dbReference>
<dbReference type="PANTHER" id="PTHR42760">
    <property type="entry name" value="SHORT-CHAIN DEHYDROGENASES/REDUCTASES FAMILY MEMBER"/>
    <property type="match status" value="1"/>
</dbReference>
<accession>A0A9P7KHR1</accession>
<name>A0A9P7KHR1_9AGAR</name>
<dbReference type="InterPro" id="IPR036291">
    <property type="entry name" value="NAD(P)-bd_dom_sf"/>
</dbReference>